<dbReference type="PANTHER" id="PTHR35800">
    <property type="entry name" value="PROTEIN JAG"/>
    <property type="match status" value="1"/>
</dbReference>
<keyword evidence="3 6" id="KW-0133">Cell shape</keyword>
<comment type="subunit">
    <text evidence="6">Forms a complex with KhpA.</text>
</comment>
<comment type="similarity">
    <text evidence="6">Belongs to the KhpB RNA-binding protein family.</text>
</comment>
<dbReference type="InterPro" id="IPR032782">
    <property type="entry name" value="KhpB_N"/>
</dbReference>
<evidence type="ECO:0000313" key="9">
    <source>
        <dbReference type="EMBL" id="TVM36764.1"/>
    </source>
</evidence>
<dbReference type="Gene3D" id="3.30.1370.50">
    <property type="entry name" value="R3H-like domain"/>
    <property type="match status" value="1"/>
</dbReference>
<keyword evidence="4 6" id="KW-0143">Chaperone</keyword>
<evidence type="ECO:0000259" key="8">
    <source>
        <dbReference type="PROSITE" id="PS51061"/>
    </source>
</evidence>
<dbReference type="Proteomes" id="UP000434052">
    <property type="component" value="Unassembled WGS sequence"/>
</dbReference>
<feature type="compositionally biased region" description="Basic residues" evidence="7">
    <location>
        <begin position="298"/>
        <end position="321"/>
    </location>
</feature>
<comment type="domain">
    <text evidence="6">Has an N-terminal Jag-N domain and 2 RNA-binding domains (KH and R3H).</text>
</comment>
<dbReference type="InterPro" id="IPR036867">
    <property type="entry name" value="R3H_dom_sf"/>
</dbReference>
<dbReference type="InterPro" id="IPR034079">
    <property type="entry name" value="R3H_KhpB"/>
</dbReference>
<keyword evidence="2 6" id="KW-0694">RNA-binding</keyword>
<dbReference type="CDD" id="cd02644">
    <property type="entry name" value="R3H_jag"/>
    <property type="match status" value="1"/>
</dbReference>
<accession>A0A6P1ZNG0</accession>
<dbReference type="AlphaFoldDB" id="A0A6P1ZNG0"/>
<dbReference type="Gene3D" id="3.30.300.20">
    <property type="match status" value="1"/>
</dbReference>
<sequence>MASDAKHFEGRSIDEAIDQACKHFDVDREALEVEILNDASGGIFGLVGGRKATVRAMLRDQSVELKLYVRDVLIKLIEPIAGHPSLEVSMEGPGKVLAVIDDEEQAGLLIGKEGVTLQALQYIANRILAKQWPEQVRLRLDAGDYRERQNESLREMALGLAEKAIAQNRSQSTRPLASYHRRVVHMALQDDAAVQTRSKGDGPMKRVIIQPAKSNGTDAGNGNGSKPEKTAPSEKAAKSGNGSKPGKSSKPGNGSKPGKAAKPPKNGNVAEAALETDDAVAADAANDAPAKEGSGKNGRSRSRGSRGGRSRSGRGRGRSRKPAATESTEQSPTESAPEQPMAADAPAEPAPMEAPSAPSPTATAPELSAEFVAPKQPEAPEPPVEPEAPKQSVAPEPPVEPKAPKQPEAPAPSNGQSDAE</sequence>
<dbReference type="RefSeq" id="WP_144233816.1">
    <property type="nucleotide sequence ID" value="NZ_QMIF01000001.1"/>
</dbReference>
<dbReference type="GO" id="GO:0071555">
    <property type="term" value="P:cell wall organization"/>
    <property type="evidence" value="ECO:0007669"/>
    <property type="project" value="UniProtKB-KW"/>
</dbReference>
<feature type="compositionally biased region" description="Low complexity" evidence="7">
    <location>
        <begin position="238"/>
        <end position="273"/>
    </location>
</feature>
<feature type="compositionally biased region" description="Polar residues" evidence="7">
    <location>
        <begin position="325"/>
        <end position="334"/>
    </location>
</feature>
<dbReference type="GO" id="GO:0005737">
    <property type="term" value="C:cytoplasm"/>
    <property type="evidence" value="ECO:0007669"/>
    <property type="project" value="UniProtKB-SubCell"/>
</dbReference>
<dbReference type="GO" id="GO:0008360">
    <property type="term" value="P:regulation of cell shape"/>
    <property type="evidence" value="ECO:0007669"/>
    <property type="project" value="UniProtKB-KW"/>
</dbReference>
<organism evidence="9 10">
    <name type="scientific">Oceanidesulfovibrio marinus</name>
    <dbReference type="NCBI Taxonomy" id="370038"/>
    <lineage>
        <taxon>Bacteria</taxon>
        <taxon>Pseudomonadati</taxon>
        <taxon>Thermodesulfobacteriota</taxon>
        <taxon>Desulfovibrionia</taxon>
        <taxon>Desulfovibrionales</taxon>
        <taxon>Desulfovibrionaceae</taxon>
        <taxon>Oceanidesulfovibrio</taxon>
    </lineage>
</organism>
<dbReference type="GO" id="GO:0003723">
    <property type="term" value="F:RNA binding"/>
    <property type="evidence" value="ECO:0007669"/>
    <property type="project" value="UniProtKB-UniRule"/>
</dbReference>
<dbReference type="Gene3D" id="3.30.30.80">
    <property type="entry name" value="probable RNA-binding protein from clostridium symbiosum atcc 14940"/>
    <property type="match status" value="1"/>
</dbReference>
<dbReference type="EMBL" id="QMIF01000001">
    <property type="protein sequence ID" value="TVM36764.1"/>
    <property type="molecule type" value="Genomic_DNA"/>
</dbReference>
<dbReference type="InterPro" id="IPR001374">
    <property type="entry name" value="R3H_dom"/>
</dbReference>
<evidence type="ECO:0000256" key="6">
    <source>
        <dbReference type="HAMAP-Rule" id="MF_00867"/>
    </source>
</evidence>
<dbReference type="PROSITE" id="PS51061">
    <property type="entry name" value="R3H"/>
    <property type="match status" value="1"/>
</dbReference>
<feature type="domain" description="R3H" evidence="8">
    <location>
        <begin position="147"/>
        <end position="213"/>
    </location>
</feature>
<comment type="subcellular location">
    <subcellularLocation>
        <location evidence="6">Cytoplasm</location>
    </subcellularLocation>
</comment>
<dbReference type="HAMAP" id="MF_00867">
    <property type="entry name" value="KhpB"/>
    <property type="match status" value="1"/>
</dbReference>
<dbReference type="OrthoDB" id="9794483at2"/>
<evidence type="ECO:0000256" key="4">
    <source>
        <dbReference type="ARBA" id="ARBA00023186"/>
    </source>
</evidence>
<evidence type="ECO:0000256" key="1">
    <source>
        <dbReference type="ARBA" id="ARBA00022490"/>
    </source>
</evidence>
<comment type="function">
    <text evidence="6">A probable RNA chaperone. Forms a complex with KhpA which binds to cellular RNA and controls its expression. Plays a role in peptidoglycan (PG) homeostasis and cell length regulation.</text>
</comment>
<feature type="region of interest" description="Disordered" evidence="7">
    <location>
        <begin position="210"/>
        <end position="420"/>
    </location>
</feature>
<dbReference type="SMART" id="SM01245">
    <property type="entry name" value="Jag_N"/>
    <property type="match status" value="1"/>
</dbReference>
<dbReference type="Pfam" id="PF01424">
    <property type="entry name" value="R3H"/>
    <property type="match status" value="1"/>
</dbReference>
<keyword evidence="5 6" id="KW-0961">Cell wall biogenesis/degradation</keyword>
<dbReference type="PANTHER" id="PTHR35800:SF1">
    <property type="entry name" value="RNA-BINDING PROTEIN KHPB"/>
    <property type="match status" value="1"/>
</dbReference>
<feature type="compositionally biased region" description="Basic and acidic residues" evidence="7">
    <location>
        <begin position="226"/>
        <end position="237"/>
    </location>
</feature>
<evidence type="ECO:0000313" key="10">
    <source>
        <dbReference type="Proteomes" id="UP000434052"/>
    </source>
</evidence>
<evidence type="ECO:0000256" key="5">
    <source>
        <dbReference type="ARBA" id="ARBA00023316"/>
    </source>
</evidence>
<dbReference type="InterPro" id="IPR038008">
    <property type="entry name" value="Jag_KH"/>
</dbReference>
<reference evidence="9 10" key="1">
    <citation type="submission" date="2018-06" db="EMBL/GenBank/DDBJ databases">
        <title>Complete genome of Desulfovibrio marinus P48SEP.</title>
        <authorList>
            <person name="Crispim J.S."/>
            <person name="Vidigal P.M.P."/>
            <person name="Silva L.C.F."/>
            <person name="Araujo L.C."/>
            <person name="Laguardia C.N."/>
            <person name="Dias R.S."/>
            <person name="Sousa M.P."/>
            <person name="Paula S.O."/>
            <person name="Silva C."/>
        </authorList>
    </citation>
    <scope>NUCLEOTIDE SEQUENCE [LARGE SCALE GENOMIC DNA]</scope>
    <source>
        <strain evidence="9 10">P48SEP</strain>
    </source>
</reference>
<feature type="compositionally biased region" description="Pro residues" evidence="7">
    <location>
        <begin position="377"/>
        <end position="386"/>
    </location>
</feature>
<evidence type="ECO:0000256" key="3">
    <source>
        <dbReference type="ARBA" id="ARBA00022960"/>
    </source>
</evidence>
<dbReference type="InterPro" id="IPR038247">
    <property type="entry name" value="Jag_N_dom_sf"/>
</dbReference>
<dbReference type="InterPro" id="IPR015946">
    <property type="entry name" value="KH_dom-like_a/b"/>
</dbReference>
<dbReference type="CDD" id="cd02414">
    <property type="entry name" value="KH-II_Jag"/>
    <property type="match status" value="1"/>
</dbReference>
<dbReference type="InterPro" id="IPR039247">
    <property type="entry name" value="KhpB"/>
</dbReference>
<dbReference type="GO" id="GO:0009252">
    <property type="term" value="P:peptidoglycan biosynthetic process"/>
    <property type="evidence" value="ECO:0007669"/>
    <property type="project" value="UniProtKB-UniRule"/>
</dbReference>
<protein>
    <recommendedName>
        <fullName evidence="6">RNA-binding protein KhpB</fullName>
    </recommendedName>
    <alternativeName>
        <fullName evidence="6">RNA-binding protein EloR</fullName>
    </alternativeName>
</protein>
<feature type="region of interest" description="Jag_N domain" evidence="6">
    <location>
        <begin position="7"/>
        <end position="57"/>
    </location>
</feature>
<feature type="compositionally biased region" description="Low complexity" evidence="7">
    <location>
        <begin position="336"/>
        <end position="376"/>
    </location>
</feature>
<name>A0A6P1ZNG0_9BACT</name>
<gene>
    <name evidence="6" type="primary">khpB</name>
    <name evidence="6" type="synonym">eloR</name>
    <name evidence="9" type="ORF">DQK91_02255</name>
</gene>
<dbReference type="SMART" id="SM00393">
    <property type="entry name" value="R3H"/>
    <property type="match status" value="1"/>
</dbReference>
<dbReference type="Pfam" id="PF14804">
    <property type="entry name" value="Jag_N"/>
    <property type="match status" value="1"/>
</dbReference>
<dbReference type="Pfam" id="PF13083">
    <property type="entry name" value="KH_KhpA-B"/>
    <property type="match status" value="1"/>
</dbReference>
<comment type="caution">
    <text evidence="9">The sequence shown here is derived from an EMBL/GenBank/DDBJ whole genome shotgun (WGS) entry which is preliminary data.</text>
</comment>
<evidence type="ECO:0000256" key="7">
    <source>
        <dbReference type="SAM" id="MobiDB-lite"/>
    </source>
</evidence>
<evidence type="ECO:0000256" key="2">
    <source>
        <dbReference type="ARBA" id="ARBA00022884"/>
    </source>
</evidence>
<dbReference type="NCBIfam" id="NF041568">
    <property type="entry name" value="Jag_EloR"/>
    <property type="match status" value="1"/>
</dbReference>
<keyword evidence="1 6" id="KW-0963">Cytoplasm</keyword>
<proteinExistence type="inferred from homology"/>